<sequence>MSEDDAAVVAASYKRPGAALLSTDFAVRNTSRTGDVERHKKAAVAGSVLLGSYAGGYTEEAPAMTTFAAVGRTNSIGFLRLVAASLVIVGHSIPFGGFGSSDPLMKLTHNQVATGRFPVDIFFVLSGFLIAASFERTADWRVYAWHRFLRIYPAYWVCIAVTGFVLAPIFGSGVDPTYVGFNAPLITGIIDTIPGMFTNNPYPSVNGALWTLPWELRAYLLLGVLGVLGAFKRGWLVVAVFVACWAEFAVEIFSHPGLQTSVAVTSGMRLFTFFFAGTLFYIYRTSIPVKGQLFALSLAVIVAATIVGTFTPAYSGGVFYAVAPIPLAYATLYLGMRLRITKVNAVNDRSYGIYIYGTLMLNVSVCLGLHRVFGDGTGFWNWLTYLLLTYLATYVVASLSWFLIEKPAMSYKNRPPWRRSGKQAPEARSTRDMMGDAKQ</sequence>
<organism evidence="4">
    <name type="scientific">Mycobacterium triplex</name>
    <dbReference type="NCBI Taxonomy" id="47839"/>
    <lineage>
        <taxon>Bacteria</taxon>
        <taxon>Bacillati</taxon>
        <taxon>Actinomycetota</taxon>
        <taxon>Actinomycetes</taxon>
        <taxon>Mycobacteriales</taxon>
        <taxon>Mycobacteriaceae</taxon>
        <taxon>Mycobacterium</taxon>
        <taxon>Mycobacterium simiae complex</taxon>
    </lineage>
</organism>
<evidence type="ECO:0000256" key="1">
    <source>
        <dbReference type="SAM" id="MobiDB-lite"/>
    </source>
</evidence>
<dbReference type="GO" id="GO:0016020">
    <property type="term" value="C:membrane"/>
    <property type="evidence" value="ECO:0007669"/>
    <property type="project" value="TreeGrafter"/>
</dbReference>
<feature type="transmembrane region" description="Helical" evidence="2">
    <location>
        <begin position="78"/>
        <end position="97"/>
    </location>
</feature>
<dbReference type="OrthoDB" id="9796461at2"/>
<feature type="transmembrane region" description="Helical" evidence="2">
    <location>
        <begin position="207"/>
        <end position="228"/>
    </location>
</feature>
<feature type="transmembrane region" description="Helical" evidence="2">
    <location>
        <begin position="354"/>
        <end position="373"/>
    </location>
</feature>
<dbReference type="PANTHER" id="PTHR23028:SF53">
    <property type="entry name" value="ACYL_TRANSF_3 DOMAIN-CONTAINING PROTEIN"/>
    <property type="match status" value="1"/>
</dbReference>
<feature type="transmembrane region" description="Helical" evidence="2">
    <location>
        <begin position="235"/>
        <end position="254"/>
    </location>
</feature>
<name>A0A024JXR9_9MYCO</name>
<keyword evidence="2" id="KW-0472">Membrane</keyword>
<evidence type="ECO:0000256" key="2">
    <source>
        <dbReference type="SAM" id="Phobius"/>
    </source>
</evidence>
<feature type="transmembrane region" description="Helical" evidence="2">
    <location>
        <begin position="317"/>
        <end position="334"/>
    </location>
</feature>
<dbReference type="PANTHER" id="PTHR23028">
    <property type="entry name" value="ACETYLTRANSFERASE"/>
    <property type="match status" value="1"/>
</dbReference>
<feature type="transmembrane region" description="Helical" evidence="2">
    <location>
        <begin position="379"/>
        <end position="404"/>
    </location>
</feature>
<accession>A0A024JXR9</accession>
<dbReference type="InterPro" id="IPR002656">
    <property type="entry name" value="Acyl_transf_3_dom"/>
</dbReference>
<dbReference type="Pfam" id="PF01757">
    <property type="entry name" value="Acyl_transf_3"/>
    <property type="match status" value="1"/>
</dbReference>
<dbReference type="eggNOG" id="COG1835">
    <property type="taxonomic scope" value="Bacteria"/>
</dbReference>
<protein>
    <submittedName>
        <fullName evidence="4">Acetyltransferase</fullName>
    </submittedName>
</protein>
<feature type="transmembrane region" description="Helical" evidence="2">
    <location>
        <begin position="117"/>
        <end position="134"/>
    </location>
</feature>
<dbReference type="GO" id="GO:0016747">
    <property type="term" value="F:acyltransferase activity, transferring groups other than amino-acyl groups"/>
    <property type="evidence" value="ECO:0007669"/>
    <property type="project" value="InterPro"/>
</dbReference>
<feature type="transmembrane region" description="Helical" evidence="2">
    <location>
        <begin position="260"/>
        <end position="281"/>
    </location>
</feature>
<feature type="domain" description="Acyltransferase 3" evidence="3">
    <location>
        <begin position="75"/>
        <end position="397"/>
    </location>
</feature>
<keyword evidence="2" id="KW-0812">Transmembrane</keyword>
<keyword evidence="4" id="KW-0808">Transferase</keyword>
<reference evidence="4" key="2">
    <citation type="submission" date="2014-04" db="EMBL/GenBank/DDBJ databases">
        <authorList>
            <person name="Xu Y.W."/>
            <person name="Yang Q."/>
        </authorList>
    </citation>
    <scope>NUCLEOTIDE SEQUENCE</scope>
    <source>
        <strain evidence="4">DSM 44626</strain>
    </source>
</reference>
<evidence type="ECO:0000313" key="4">
    <source>
        <dbReference type="EMBL" id="CDO88369.1"/>
    </source>
</evidence>
<dbReference type="AlphaFoldDB" id="A0A024JXR9"/>
<dbReference type="Proteomes" id="UP000028880">
    <property type="component" value="Unassembled WGS sequence"/>
</dbReference>
<dbReference type="RefSeq" id="WP_084163385.1">
    <property type="nucleotide sequence ID" value="NZ_HG964446.1"/>
</dbReference>
<dbReference type="STRING" id="47839.BN973_02733"/>
<dbReference type="InterPro" id="IPR050879">
    <property type="entry name" value="Acyltransferase_3"/>
</dbReference>
<dbReference type="GO" id="GO:0000271">
    <property type="term" value="P:polysaccharide biosynthetic process"/>
    <property type="evidence" value="ECO:0007669"/>
    <property type="project" value="TreeGrafter"/>
</dbReference>
<feature type="region of interest" description="Disordered" evidence="1">
    <location>
        <begin position="415"/>
        <end position="439"/>
    </location>
</feature>
<evidence type="ECO:0000259" key="3">
    <source>
        <dbReference type="Pfam" id="PF01757"/>
    </source>
</evidence>
<reference evidence="4" key="1">
    <citation type="journal article" date="2014" name="Genome Announc.">
        <title>Draft Genome Sequence of Mycobacterium triplex DSM 44626.</title>
        <authorList>
            <person name="Sassi M."/>
            <person name="Croce O."/>
            <person name="Robert C."/>
            <person name="Raoult D."/>
            <person name="Drancourt M."/>
        </authorList>
    </citation>
    <scope>NUCLEOTIDE SEQUENCE [LARGE SCALE GENOMIC DNA]</scope>
    <source>
        <strain evidence="4">DSM 44626</strain>
    </source>
</reference>
<gene>
    <name evidence="4" type="ORF">BN973_02733</name>
</gene>
<feature type="compositionally biased region" description="Basic and acidic residues" evidence="1">
    <location>
        <begin position="428"/>
        <end position="439"/>
    </location>
</feature>
<proteinExistence type="predicted"/>
<feature type="transmembrane region" description="Helical" evidence="2">
    <location>
        <begin position="293"/>
        <end position="311"/>
    </location>
</feature>
<keyword evidence="2" id="KW-1133">Transmembrane helix</keyword>
<feature type="transmembrane region" description="Helical" evidence="2">
    <location>
        <begin position="154"/>
        <end position="174"/>
    </location>
</feature>
<dbReference type="EMBL" id="HG964446">
    <property type="protein sequence ID" value="CDO88369.1"/>
    <property type="molecule type" value="Genomic_DNA"/>
</dbReference>
<dbReference type="HOGENOM" id="CLU_005679_0_1_11"/>